<comment type="caution">
    <text evidence="3">The sequence shown here is derived from an EMBL/GenBank/DDBJ whole genome shotgun (WGS) entry which is preliminary data.</text>
</comment>
<protein>
    <submittedName>
        <fullName evidence="3">YigZ family protein</fullName>
    </submittedName>
</protein>
<gene>
    <name evidence="3" type="ORF">JOE69_003498</name>
</gene>
<dbReference type="RefSeq" id="WP_309800965.1">
    <property type="nucleotide sequence ID" value="NZ_BAAAHY010000006.1"/>
</dbReference>
<evidence type="ECO:0000256" key="1">
    <source>
        <dbReference type="ARBA" id="ARBA00007665"/>
    </source>
</evidence>
<dbReference type="InterPro" id="IPR020568">
    <property type="entry name" value="Ribosomal_Su5_D2-typ_SF"/>
</dbReference>
<dbReference type="Proteomes" id="UP001185069">
    <property type="component" value="Unassembled WGS sequence"/>
</dbReference>
<sequence length="226" mass="24458">MQYRVLADDSRHRHELLVKQSRFIAVLQRVSDESAVRDLLAGLRREFRDARHFCSAYLLGPDQEIQRSNDDGEPAGTAGAPMLDVLRQRPDPAGRPDTPGQPALSDVCVVVIRYFGGTLLGTGGLIRAYSDAASGVLGTARTIPRTLFSVYRLTVPHAVAGRYQHELSRAGCRLGEARYADAASLEVAIESGGSAEFRLRELVAAIDRSAAASTLLQPVGTTWIDG</sequence>
<dbReference type="PANTHER" id="PTHR16301:SF20">
    <property type="entry name" value="IMPACT FAMILY MEMBER YIGZ"/>
    <property type="match status" value="1"/>
</dbReference>
<feature type="domain" description="Impact N-terminal" evidence="2">
    <location>
        <begin position="19"/>
        <end position="136"/>
    </location>
</feature>
<dbReference type="InterPro" id="IPR001498">
    <property type="entry name" value="Impact_N"/>
</dbReference>
<dbReference type="Pfam" id="PF01205">
    <property type="entry name" value="Impact_N"/>
    <property type="match status" value="1"/>
</dbReference>
<comment type="similarity">
    <text evidence="1">Belongs to the IMPACT family.</text>
</comment>
<accession>A0ABU1JFT6</accession>
<proteinExistence type="inferred from homology"/>
<dbReference type="SUPFAM" id="SSF54211">
    <property type="entry name" value="Ribosomal protein S5 domain 2-like"/>
    <property type="match status" value="1"/>
</dbReference>
<evidence type="ECO:0000259" key="2">
    <source>
        <dbReference type="Pfam" id="PF01205"/>
    </source>
</evidence>
<evidence type="ECO:0000313" key="3">
    <source>
        <dbReference type="EMBL" id="MDR6271260.1"/>
    </source>
</evidence>
<dbReference type="EMBL" id="JAVDQF010000001">
    <property type="protein sequence ID" value="MDR6271260.1"/>
    <property type="molecule type" value="Genomic_DNA"/>
</dbReference>
<name>A0ABU1JFT6_9MICC</name>
<dbReference type="InterPro" id="IPR036956">
    <property type="entry name" value="Impact_N_sf"/>
</dbReference>
<dbReference type="InterPro" id="IPR023582">
    <property type="entry name" value="Impact"/>
</dbReference>
<evidence type="ECO:0000313" key="4">
    <source>
        <dbReference type="Proteomes" id="UP001185069"/>
    </source>
</evidence>
<keyword evidence="4" id="KW-1185">Reference proteome</keyword>
<organism evidence="3 4">
    <name type="scientific">Arthrobacter russicus</name>
    <dbReference type="NCBI Taxonomy" id="172040"/>
    <lineage>
        <taxon>Bacteria</taxon>
        <taxon>Bacillati</taxon>
        <taxon>Actinomycetota</taxon>
        <taxon>Actinomycetes</taxon>
        <taxon>Micrococcales</taxon>
        <taxon>Micrococcaceae</taxon>
        <taxon>Arthrobacter</taxon>
    </lineage>
</organism>
<dbReference type="Gene3D" id="3.30.230.30">
    <property type="entry name" value="Impact, N-terminal domain"/>
    <property type="match status" value="1"/>
</dbReference>
<reference evidence="3 4" key="1">
    <citation type="submission" date="2023-07" db="EMBL/GenBank/DDBJ databases">
        <title>Sequencing the genomes of 1000 actinobacteria strains.</title>
        <authorList>
            <person name="Klenk H.-P."/>
        </authorList>
    </citation>
    <scope>NUCLEOTIDE SEQUENCE [LARGE SCALE GENOMIC DNA]</scope>
    <source>
        <strain evidence="3 4">DSM 14555</strain>
    </source>
</reference>
<dbReference type="PANTHER" id="PTHR16301">
    <property type="entry name" value="IMPACT-RELATED"/>
    <property type="match status" value="1"/>
</dbReference>